<reference evidence="8" key="1">
    <citation type="submission" date="2014-03" db="EMBL/GenBank/DDBJ databases">
        <authorList>
            <person name="Casaregola S."/>
        </authorList>
    </citation>
    <scope>NUCLEOTIDE SEQUENCE [LARGE SCALE GENOMIC DNA]</scope>
    <source>
        <strain evidence="8">CLIB 918</strain>
    </source>
</reference>
<keyword evidence="3 5" id="KW-0195">Cyclin</keyword>
<evidence type="ECO:0000259" key="7">
    <source>
        <dbReference type="SMART" id="SM00385"/>
    </source>
</evidence>
<evidence type="ECO:0000256" key="6">
    <source>
        <dbReference type="SAM" id="MobiDB-lite"/>
    </source>
</evidence>
<dbReference type="Gene3D" id="1.10.472.10">
    <property type="entry name" value="Cyclin-like"/>
    <property type="match status" value="1"/>
</dbReference>
<dbReference type="GO" id="GO:0044843">
    <property type="term" value="P:cell cycle G1/S phase transition"/>
    <property type="evidence" value="ECO:0007669"/>
    <property type="project" value="UniProtKB-ARBA"/>
</dbReference>
<dbReference type="SMART" id="SM00385">
    <property type="entry name" value="CYCLIN"/>
    <property type="match status" value="1"/>
</dbReference>
<dbReference type="FunFam" id="1.10.472.10:FF:000010">
    <property type="entry name" value="G1/S-specific cyclin Cln1"/>
    <property type="match status" value="1"/>
</dbReference>
<evidence type="ECO:0000256" key="1">
    <source>
        <dbReference type="ARBA" id="ARBA00008742"/>
    </source>
</evidence>
<dbReference type="PANTHER" id="PTHR10177">
    <property type="entry name" value="CYCLINS"/>
    <property type="match status" value="1"/>
</dbReference>
<evidence type="ECO:0000256" key="2">
    <source>
        <dbReference type="ARBA" id="ARBA00022618"/>
    </source>
</evidence>
<dbReference type="GO" id="GO:0051726">
    <property type="term" value="P:regulation of cell cycle"/>
    <property type="evidence" value="ECO:0007669"/>
    <property type="project" value="UniProtKB-ARBA"/>
</dbReference>
<dbReference type="Proteomes" id="UP000242525">
    <property type="component" value="Unassembled WGS sequence"/>
</dbReference>
<dbReference type="GO" id="GO:0051301">
    <property type="term" value="P:cell division"/>
    <property type="evidence" value="ECO:0007669"/>
    <property type="project" value="UniProtKB-KW"/>
</dbReference>
<keyword evidence="9" id="KW-1185">Reference proteome</keyword>
<dbReference type="InterPro" id="IPR006671">
    <property type="entry name" value="Cyclin_N"/>
</dbReference>
<dbReference type="GO" id="GO:0016538">
    <property type="term" value="F:cyclin-dependent protein serine/threonine kinase regulator activity"/>
    <property type="evidence" value="ECO:0007669"/>
    <property type="project" value="UniProtKB-ARBA"/>
</dbReference>
<organism evidence="8 9">
    <name type="scientific">Geotrichum candidum</name>
    <name type="common">Oospora lactis</name>
    <name type="synonym">Dipodascus geotrichum</name>
    <dbReference type="NCBI Taxonomy" id="1173061"/>
    <lineage>
        <taxon>Eukaryota</taxon>
        <taxon>Fungi</taxon>
        <taxon>Dikarya</taxon>
        <taxon>Ascomycota</taxon>
        <taxon>Saccharomycotina</taxon>
        <taxon>Dipodascomycetes</taxon>
        <taxon>Dipodascales</taxon>
        <taxon>Dipodascaceae</taxon>
        <taxon>Geotrichum</taxon>
    </lineage>
</organism>
<evidence type="ECO:0000256" key="3">
    <source>
        <dbReference type="ARBA" id="ARBA00023127"/>
    </source>
</evidence>
<dbReference type="InterPro" id="IPR048258">
    <property type="entry name" value="Cyclins_cyclin-box"/>
</dbReference>
<evidence type="ECO:0000256" key="4">
    <source>
        <dbReference type="ARBA" id="ARBA00023306"/>
    </source>
</evidence>
<gene>
    <name evidence="8" type="ORF">BN980_GECA08s00472g</name>
</gene>
<feature type="compositionally biased region" description="Low complexity" evidence="6">
    <location>
        <begin position="349"/>
        <end position="360"/>
    </location>
</feature>
<dbReference type="OrthoDB" id="5590282at2759"/>
<dbReference type="AlphaFoldDB" id="A0A0J9XCF3"/>
<evidence type="ECO:0000313" key="8">
    <source>
        <dbReference type="EMBL" id="CDO54520.1"/>
    </source>
</evidence>
<evidence type="ECO:0000256" key="5">
    <source>
        <dbReference type="RuleBase" id="RU000383"/>
    </source>
</evidence>
<comment type="similarity">
    <text evidence="1 5">Belongs to the cyclin family.</text>
</comment>
<dbReference type="CDD" id="cd20559">
    <property type="entry name" value="CYCLIN_ScCLN_like"/>
    <property type="match status" value="1"/>
</dbReference>
<feature type="domain" description="Cyclin-like" evidence="7">
    <location>
        <begin position="88"/>
        <end position="174"/>
    </location>
</feature>
<protein>
    <submittedName>
        <fullName evidence="8">Similar to Saccharomyces cerevisiae YAL040C CLN3 G1 cyclin involved in cell cycle progression</fullName>
    </submittedName>
</protein>
<feature type="region of interest" description="Disordered" evidence="6">
    <location>
        <begin position="303"/>
        <end position="432"/>
    </location>
</feature>
<dbReference type="EMBL" id="CCBN010000008">
    <property type="protein sequence ID" value="CDO54520.1"/>
    <property type="molecule type" value="Genomic_DNA"/>
</dbReference>
<keyword evidence="4" id="KW-0131">Cell cycle</keyword>
<keyword evidence="2" id="KW-0132">Cell division</keyword>
<dbReference type="InterPro" id="IPR013763">
    <property type="entry name" value="Cyclin-like_dom"/>
</dbReference>
<evidence type="ECO:0000313" key="9">
    <source>
        <dbReference type="Proteomes" id="UP000242525"/>
    </source>
</evidence>
<accession>A0A0J9XCF3</accession>
<feature type="compositionally biased region" description="Polar residues" evidence="6">
    <location>
        <begin position="303"/>
        <end position="320"/>
    </location>
</feature>
<feature type="compositionally biased region" description="Low complexity" evidence="6">
    <location>
        <begin position="321"/>
        <end position="333"/>
    </location>
</feature>
<dbReference type="STRING" id="1173061.A0A0J9XCF3"/>
<name>A0A0J9XCF3_GEOCN</name>
<dbReference type="InterPro" id="IPR039361">
    <property type="entry name" value="Cyclin"/>
</dbReference>
<dbReference type="InterPro" id="IPR036915">
    <property type="entry name" value="Cyclin-like_sf"/>
</dbReference>
<sequence length="490" mass="55933">MKANQTFRMPLIEQTPPLYEQPKTKSHIQPLFPVPTIYEVLESQQMELEYRDDIIKHLSKLEELTRSDPEMMDMQPELQWQMRPYLLDFLVESHLGLQLSQETLFLAVNIVDRYSSKRVVFRRHYQLVGCSALWIASKYQDKKNKVPTLEELKMICCNMYEPHMFVQMELHILSTLDWSVGHPTFDVYIDLCFGTIQQQDYECATNVRNIALYLCENSMYSKELVPLLPSIVAKAAFKLGLYFLTLGRMPCKAADDEEAYCLNIMSRHCFRPTVCLERKYSRPEYSSAMLYIQEFADYHQQLQEQKHFQSSTSSMHTPTKPTSAALPTQLATPAPTPTRSLSESDSYKASKAAAAAATKSTDLKTNPSSEDKPNKKKAKKPSSLKLQPQAQPSLKRKREYDALTPPVSPETDCDGGNVTSDCEASPSLAPRKRRQTAYVFLEPVSVASFQSDMEHDTDEDEDDGDNDLIEYQRLRTMTTSVIEFGITAAS</sequence>
<dbReference type="SUPFAM" id="SSF47954">
    <property type="entry name" value="Cyclin-like"/>
    <property type="match status" value="2"/>
</dbReference>
<dbReference type="PROSITE" id="PS00292">
    <property type="entry name" value="CYCLINS"/>
    <property type="match status" value="1"/>
</dbReference>
<comment type="caution">
    <text evidence="8">The sequence shown here is derived from an EMBL/GenBank/DDBJ whole genome shotgun (WGS) entry which is preliminary data.</text>
</comment>
<proteinExistence type="inferred from homology"/>
<dbReference type="Pfam" id="PF00134">
    <property type="entry name" value="Cyclin_N"/>
    <property type="match status" value="1"/>
</dbReference>